<keyword evidence="2" id="KW-0813">Transport</keyword>
<evidence type="ECO:0000256" key="4">
    <source>
        <dbReference type="ARBA" id="ARBA00022989"/>
    </source>
</evidence>
<keyword evidence="4 6" id="KW-1133">Transmembrane helix</keyword>
<feature type="transmembrane region" description="Helical" evidence="6">
    <location>
        <begin position="20"/>
        <end position="40"/>
    </location>
</feature>
<evidence type="ECO:0000313" key="8">
    <source>
        <dbReference type="Proteomes" id="UP000263232"/>
    </source>
</evidence>
<evidence type="ECO:0000256" key="1">
    <source>
        <dbReference type="ARBA" id="ARBA00004141"/>
    </source>
</evidence>
<sequence>MDKGGFLPEVLLRIPVAVSSLFSSFLQFVIPLMIVSFVVSGITKLSDNAGQLIGVLMSLSYGSLVLAGLMTFVVGQTILLKVINEEHTLNFAEMSQ</sequence>
<dbReference type="Proteomes" id="UP000263232">
    <property type="component" value="Chromosome"/>
</dbReference>
<reference evidence="7 8" key="1">
    <citation type="submission" date="2017-09" db="EMBL/GenBank/DDBJ databases">
        <title>Complete genome sequence of Oxytococcus suis strain ZY16052.</title>
        <authorList>
            <person name="Li F."/>
        </authorList>
    </citation>
    <scope>NUCLEOTIDE SEQUENCE [LARGE SCALE GENOMIC DNA]</scope>
    <source>
        <strain evidence="7 8">ZY16052</strain>
    </source>
</reference>
<dbReference type="GO" id="GO:0016020">
    <property type="term" value="C:membrane"/>
    <property type="evidence" value="ECO:0007669"/>
    <property type="project" value="UniProtKB-SubCell"/>
</dbReference>
<evidence type="ECO:0000256" key="6">
    <source>
        <dbReference type="SAM" id="Phobius"/>
    </source>
</evidence>
<keyword evidence="5 6" id="KW-0472">Membrane</keyword>
<dbReference type="InterPro" id="IPR001991">
    <property type="entry name" value="Na-dicarboxylate_symporter"/>
</dbReference>
<name>A0A347WI17_9LACT</name>
<dbReference type="AlphaFoldDB" id="A0A347WI17"/>
<evidence type="ECO:0008006" key="9">
    <source>
        <dbReference type="Google" id="ProtNLM"/>
    </source>
</evidence>
<dbReference type="GO" id="GO:0015293">
    <property type="term" value="F:symporter activity"/>
    <property type="evidence" value="ECO:0007669"/>
    <property type="project" value="InterPro"/>
</dbReference>
<dbReference type="InterPro" id="IPR036458">
    <property type="entry name" value="Na:dicarbo_symporter_sf"/>
</dbReference>
<evidence type="ECO:0000256" key="3">
    <source>
        <dbReference type="ARBA" id="ARBA00022692"/>
    </source>
</evidence>
<dbReference type="Pfam" id="PF00375">
    <property type="entry name" value="SDF"/>
    <property type="match status" value="1"/>
</dbReference>
<protein>
    <recommendedName>
        <fullName evidence="9">ABC transmembrane type-1 domain-containing protein</fullName>
    </recommendedName>
</protein>
<accession>A0A347WI17</accession>
<evidence type="ECO:0000313" key="7">
    <source>
        <dbReference type="EMBL" id="AXY24724.1"/>
    </source>
</evidence>
<gene>
    <name evidence="7" type="ORF">CL176_01035</name>
</gene>
<dbReference type="EMBL" id="CP023434">
    <property type="protein sequence ID" value="AXY24724.1"/>
    <property type="molecule type" value="Genomic_DNA"/>
</dbReference>
<evidence type="ECO:0000256" key="5">
    <source>
        <dbReference type="ARBA" id="ARBA00023136"/>
    </source>
</evidence>
<evidence type="ECO:0000256" key="2">
    <source>
        <dbReference type="ARBA" id="ARBA00022448"/>
    </source>
</evidence>
<dbReference type="SUPFAM" id="SSF118215">
    <property type="entry name" value="Proton glutamate symport protein"/>
    <property type="match status" value="1"/>
</dbReference>
<keyword evidence="8" id="KW-1185">Reference proteome</keyword>
<feature type="transmembrane region" description="Helical" evidence="6">
    <location>
        <begin position="52"/>
        <end position="74"/>
    </location>
</feature>
<keyword evidence="3 6" id="KW-0812">Transmembrane</keyword>
<organism evidence="7 8">
    <name type="scientific">Suicoccus acidiformans</name>
    <dbReference type="NCBI Taxonomy" id="2036206"/>
    <lineage>
        <taxon>Bacteria</taxon>
        <taxon>Bacillati</taxon>
        <taxon>Bacillota</taxon>
        <taxon>Bacilli</taxon>
        <taxon>Lactobacillales</taxon>
        <taxon>Aerococcaceae</taxon>
        <taxon>Suicoccus</taxon>
    </lineage>
</organism>
<comment type="subcellular location">
    <subcellularLocation>
        <location evidence="1">Membrane</location>
        <topology evidence="1">Multi-pass membrane protein</topology>
    </subcellularLocation>
</comment>
<proteinExistence type="predicted"/>
<dbReference type="KEGG" id="abae:CL176_01035"/>